<sequence length="240" mass="28553">MKYQVSLPNFEGPLDLLYHLVKKAEVDIYDISISEITDQYLSYLEEWERFNLEIASEFLVMAARLMELKSRELLPKQTNKETEDEEETDPKEELLTKIMEYRYFKEIAYHLKEKEQERFQVYWREQPKIPFQEQEEIPIGNVGMHDLLKAFQNVLKKQALDNKVETIDTNEVSISEQKDVLMKLLKNREKQTMHFQELFEQFPTRLEIIATFIALLDLVKEGKLSVSQQGIKSPLWIELS</sequence>
<dbReference type="eggNOG" id="COG1354">
    <property type="taxonomic scope" value="Bacteria"/>
</dbReference>
<comment type="similarity">
    <text evidence="3">Belongs to the ScpA family.</text>
</comment>
<name>B2A4Y4_NATTJ</name>
<dbReference type="AlphaFoldDB" id="B2A4Y4"/>
<reference evidence="4 5" key="1">
    <citation type="submission" date="2008-04" db="EMBL/GenBank/DDBJ databases">
        <title>Complete sequence of chromosome of Natranaerobius thermophilus JW/NM-WN-LF.</title>
        <authorList>
            <consortium name="US DOE Joint Genome Institute"/>
            <person name="Copeland A."/>
            <person name="Lucas S."/>
            <person name="Lapidus A."/>
            <person name="Glavina del Rio T."/>
            <person name="Dalin E."/>
            <person name="Tice H."/>
            <person name="Bruce D."/>
            <person name="Goodwin L."/>
            <person name="Pitluck S."/>
            <person name="Chertkov O."/>
            <person name="Brettin T."/>
            <person name="Detter J.C."/>
            <person name="Han C."/>
            <person name="Kuske C.R."/>
            <person name="Schmutz J."/>
            <person name="Larimer F."/>
            <person name="Land M."/>
            <person name="Hauser L."/>
            <person name="Kyrpides N."/>
            <person name="Lykidis A."/>
            <person name="Mesbah N.M."/>
            <person name="Wiegel J."/>
        </authorList>
    </citation>
    <scope>NUCLEOTIDE SEQUENCE [LARGE SCALE GENOMIC DNA]</scope>
    <source>
        <strain evidence="5">ATCC BAA-1301 / DSM 18059 / JW/NM-WN-LF</strain>
    </source>
</reference>
<dbReference type="KEGG" id="nth:Nther_1652"/>
<dbReference type="Gene3D" id="6.10.250.2410">
    <property type="match status" value="1"/>
</dbReference>
<keyword evidence="3" id="KW-0963">Cytoplasm</keyword>
<dbReference type="OrthoDB" id="9811016at2"/>
<evidence type="ECO:0000256" key="1">
    <source>
        <dbReference type="ARBA" id="ARBA00022829"/>
    </source>
</evidence>
<evidence type="ECO:0000256" key="3">
    <source>
        <dbReference type="HAMAP-Rule" id="MF_01805"/>
    </source>
</evidence>
<dbReference type="STRING" id="457570.Nther_1652"/>
<dbReference type="HAMAP" id="MF_01805">
    <property type="entry name" value="ScpA"/>
    <property type="match status" value="1"/>
</dbReference>
<dbReference type="GO" id="GO:0005737">
    <property type="term" value="C:cytoplasm"/>
    <property type="evidence" value="ECO:0007669"/>
    <property type="project" value="UniProtKB-SubCell"/>
</dbReference>
<dbReference type="Pfam" id="PF02616">
    <property type="entry name" value="SMC_ScpA"/>
    <property type="match status" value="1"/>
</dbReference>
<dbReference type="Proteomes" id="UP000001683">
    <property type="component" value="Chromosome"/>
</dbReference>
<dbReference type="EMBL" id="CP001034">
    <property type="protein sequence ID" value="ACB85226.1"/>
    <property type="molecule type" value="Genomic_DNA"/>
</dbReference>
<dbReference type="GO" id="GO:0051301">
    <property type="term" value="P:cell division"/>
    <property type="evidence" value="ECO:0007669"/>
    <property type="project" value="UniProtKB-KW"/>
</dbReference>
<comment type="subunit">
    <text evidence="3">Component of a cohesin-like complex composed of ScpA, ScpB and the Smc homodimer, in which ScpA and ScpB bind to the head domain of Smc. The presence of the three proteins is required for the association of the complex with DNA.</text>
</comment>
<keyword evidence="5" id="KW-1185">Reference proteome</keyword>
<comment type="function">
    <text evidence="3">Participates in chromosomal partition during cell division. May act via the formation of a condensin-like complex containing Smc and ScpB that pull DNA away from mid-cell into both cell halves.</text>
</comment>
<dbReference type="PANTHER" id="PTHR33969">
    <property type="entry name" value="SEGREGATION AND CONDENSATION PROTEIN A"/>
    <property type="match status" value="1"/>
</dbReference>
<dbReference type="InParanoid" id="B2A4Y4"/>
<keyword evidence="1 3" id="KW-0159">Chromosome partition</keyword>
<dbReference type="HOGENOM" id="CLU_038686_3_2_9"/>
<organism evidence="4 5">
    <name type="scientific">Natranaerobius thermophilus (strain ATCC BAA-1301 / DSM 18059 / JW/NM-WN-LF)</name>
    <dbReference type="NCBI Taxonomy" id="457570"/>
    <lineage>
        <taxon>Bacteria</taxon>
        <taxon>Bacillati</taxon>
        <taxon>Bacillota</taxon>
        <taxon>Clostridia</taxon>
        <taxon>Natranaerobiales</taxon>
        <taxon>Natranaerobiaceae</taxon>
        <taxon>Natranaerobius</taxon>
    </lineage>
</organism>
<proteinExistence type="inferred from homology"/>
<dbReference type="GO" id="GO:0007059">
    <property type="term" value="P:chromosome segregation"/>
    <property type="evidence" value="ECO:0007669"/>
    <property type="project" value="UniProtKB-UniRule"/>
</dbReference>
<accession>B2A4Y4</accession>
<dbReference type="InterPro" id="IPR023093">
    <property type="entry name" value="ScpA-like_C"/>
</dbReference>
<dbReference type="InterPro" id="IPR003768">
    <property type="entry name" value="ScpA"/>
</dbReference>
<comment type="subcellular location">
    <subcellularLocation>
        <location evidence="3">Cytoplasm</location>
    </subcellularLocation>
    <text evidence="3">Associated with two foci at the outer edges of the nucleoid region in young cells, and at four foci within both cell halves in older cells.</text>
</comment>
<reference evidence="4 5" key="2">
    <citation type="journal article" date="2011" name="J. Bacteriol.">
        <title>Complete genome sequence of the anaerobic, halophilic alkalithermophile Natranaerobius thermophilus JW/NM-WN-LF.</title>
        <authorList>
            <person name="Zhao B."/>
            <person name="Mesbah N.M."/>
            <person name="Dalin E."/>
            <person name="Goodwin L."/>
            <person name="Nolan M."/>
            <person name="Pitluck S."/>
            <person name="Chertkov O."/>
            <person name="Brettin T.S."/>
            <person name="Han J."/>
            <person name="Larimer F.W."/>
            <person name="Land M.L."/>
            <person name="Hauser L."/>
            <person name="Kyrpides N."/>
            <person name="Wiegel J."/>
        </authorList>
    </citation>
    <scope>NUCLEOTIDE SEQUENCE [LARGE SCALE GENOMIC DNA]</scope>
    <source>
        <strain evidence="5">ATCC BAA-1301 / DSM 18059 / JW/NM-WN-LF</strain>
    </source>
</reference>
<dbReference type="Gene3D" id="1.10.10.580">
    <property type="entry name" value="Structural maintenance of chromosome 1. Chain E"/>
    <property type="match status" value="1"/>
</dbReference>
<keyword evidence="3" id="KW-0131">Cell cycle</keyword>
<evidence type="ECO:0000256" key="2">
    <source>
        <dbReference type="ARBA" id="ARBA00044777"/>
    </source>
</evidence>
<protein>
    <recommendedName>
        <fullName evidence="2 3">Segregation and condensation protein A</fullName>
    </recommendedName>
</protein>
<dbReference type="FunCoup" id="B2A4Y4">
    <property type="interactions" value="326"/>
</dbReference>
<gene>
    <name evidence="3" type="primary">scpA</name>
    <name evidence="4" type="ordered locus">Nther_1652</name>
</gene>
<dbReference type="GO" id="GO:0006260">
    <property type="term" value="P:DNA replication"/>
    <property type="evidence" value="ECO:0007669"/>
    <property type="project" value="UniProtKB-UniRule"/>
</dbReference>
<keyword evidence="3" id="KW-0132">Cell division</keyword>
<dbReference type="RefSeq" id="WP_012448094.1">
    <property type="nucleotide sequence ID" value="NC_010718.1"/>
</dbReference>
<dbReference type="PANTHER" id="PTHR33969:SF2">
    <property type="entry name" value="SEGREGATION AND CONDENSATION PROTEIN A"/>
    <property type="match status" value="1"/>
</dbReference>
<evidence type="ECO:0000313" key="4">
    <source>
        <dbReference type="EMBL" id="ACB85226.1"/>
    </source>
</evidence>
<evidence type="ECO:0000313" key="5">
    <source>
        <dbReference type="Proteomes" id="UP000001683"/>
    </source>
</evidence>